<evidence type="ECO:0000256" key="2">
    <source>
        <dbReference type="ARBA" id="ARBA00022857"/>
    </source>
</evidence>
<dbReference type="EC" id="1.1.1.378" evidence="8"/>
<dbReference type="PRINTS" id="PR00080">
    <property type="entry name" value="SDRFAMILY"/>
</dbReference>
<dbReference type="InterPro" id="IPR057326">
    <property type="entry name" value="KR_dom"/>
</dbReference>
<comment type="similarity">
    <text evidence="1">Belongs to the short-chain dehydrogenases/reductases (SDR) family.</text>
</comment>
<gene>
    <name evidence="11" type="ORF">F4554_001446</name>
</gene>
<protein>
    <recommendedName>
        <fullName evidence="9">L-rhamnose 1-dehydrogenase (NAD(P)(+))</fullName>
        <ecNumber evidence="8">1.1.1.378</ecNumber>
    </recommendedName>
</protein>
<dbReference type="GO" id="GO:0019301">
    <property type="term" value="P:rhamnose catabolic process"/>
    <property type="evidence" value="ECO:0007669"/>
    <property type="project" value="UniProtKB-ARBA"/>
</dbReference>
<dbReference type="PANTHER" id="PTHR42760:SF83">
    <property type="entry name" value="(3R)-3-HYDROXYACYL-COA DEHYDROGENASE"/>
    <property type="match status" value="1"/>
</dbReference>
<keyword evidence="2" id="KW-0521">NADP</keyword>
<comment type="catalytic activity">
    <reaction evidence="5">
        <text>L-rhamnofuranose + NADP(+) = L-rhamnono-1,4-lactone + NADPH + H(+)</text>
        <dbReference type="Rhea" id="RHEA:42668"/>
        <dbReference type="ChEBI" id="CHEBI:15378"/>
        <dbReference type="ChEBI" id="CHEBI:16935"/>
        <dbReference type="ChEBI" id="CHEBI:17937"/>
        <dbReference type="ChEBI" id="CHEBI:57783"/>
        <dbReference type="ChEBI" id="CHEBI:58349"/>
        <dbReference type="EC" id="1.1.1.378"/>
    </reaction>
    <physiologicalReaction direction="left-to-right" evidence="5">
        <dbReference type="Rhea" id="RHEA:42669"/>
    </physiologicalReaction>
</comment>
<dbReference type="FunFam" id="3.40.50.720:FF:000417">
    <property type="entry name" value="Glucose 1-dehydrogenase, putative"/>
    <property type="match status" value="1"/>
</dbReference>
<evidence type="ECO:0000256" key="3">
    <source>
        <dbReference type="ARBA" id="ARBA00023002"/>
    </source>
</evidence>
<evidence type="ECO:0000256" key="7">
    <source>
        <dbReference type="ARBA" id="ARBA00060619"/>
    </source>
</evidence>
<keyword evidence="12" id="KW-1185">Reference proteome</keyword>
<dbReference type="InterPro" id="IPR002347">
    <property type="entry name" value="SDR_fam"/>
</dbReference>
<dbReference type="PRINTS" id="PR00081">
    <property type="entry name" value="GDHRDH"/>
</dbReference>
<organism evidence="11 12">
    <name type="scientific">Actinopolymorpha rutila</name>
    <dbReference type="NCBI Taxonomy" id="446787"/>
    <lineage>
        <taxon>Bacteria</taxon>
        <taxon>Bacillati</taxon>
        <taxon>Actinomycetota</taxon>
        <taxon>Actinomycetes</taxon>
        <taxon>Propionibacteriales</taxon>
        <taxon>Actinopolymorphaceae</taxon>
        <taxon>Actinopolymorpha</taxon>
    </lineage>
</organism>
<dbReference type="CDD" id="cd05233">
    <property type="entry name" value="SDR_c"/>
    <property type="match status" value="1"/>
</dbReference>
<evidence type="ECO:0000256" key="8">
    <source>
        <dbReference type="ARBA" id="ARBA00067020"/>
    </source>
</evidence>
<comment type="pathway">
    <text evidence="7">Carbohydrate degradation; L-rhamnose degradation.</text>
</comment>
<evidence type="ECO:0000256" key="1">
    <source>
        <dbReference type="ARBA" id="ARBA00006484"/>
    </source>
</evidence>
<evidence type="ECO:0000256" key="6">
    <source>
        <dbReference type="ARBA" id="ARBA00052619"/>
    </source>
</evidence>
<keyword evidence="3 11" id="KW-0560">Oxidoreductase</keyword>
<dbReference type="PROSITE" id="PS00061">
    <property type="entry name" value="ADH_SHORT"/>
    <property type="match status" value="1"/>
</dbReference>
<dbReference type="Gene3D" id="3.40.50.720">
    <property type="entry name" value="NAD(P)-binding Rossmann-like Domain"/>
    <property type="match status" value="1"/>
</dbReference>
<dbReference type="InterPro" id="IPR036291">
    <property type="entry name" value="NAD(P)-bd_dom_sf"/>
</dbReference>
<dbReference type="Pfam" id="PF13561">
    <property type="entry name" value="adh_short_C2"/>
    <property type="match status" value="1"/>
</dbReference>
<dbReference type="GO" id="GO:0016616">
    <property type="term" value="F:oxidoreductase activity, acting on the CH-OH group of donors, NAD or NADP as acceptor"/>
    <property type="evidence" value="ECO:0007669"/>
    <property type="project" value="TreeGrafter"/>
</dbReference>
<dbReference type="InterPro" id="IPR020904">
    <property type="entry name" value="Sc_DH/Rdtase_CS"/>
</dbReference>
<evidence type="ECO:0000256" key="5">
    <source>
        <dbReference type="ARBA" id="ARBA00050510"/>
    </source>
</evidence>
<evidence type="ECO:0000313" key="11">
    <source>
        <dbReference type="EMBL" id="NYH88808.1"/>
    </source>
</evidence>
<evidence type="ECO:0000313" key="12">
    <source>
        <dbReference type="Proteomes" id="UP000579605"/>
    </source>
</evidence>
<dbReference type="PANTHER" id="PTHR42760">
    <property type="entry name" value="SHORT-CHAIN DEHYDROGENASES/REDUCTASES FAMILY MEMBER"/>
    <property type="match status" value="1"/>
</dbReference>
<evidence type="ECO:0000256" key="9">
    <source>
        <dbReference type="ARBA" id="ARBA00068170"/>
    </source>
</evidence>
<dbReference type="Proteomes" id="UP000579605">
    <property type="component" value="Unassembled WGS sequence"/>
</dbReference>
<reference evidence="11 12" key="1">
    <citation type="submission" date="2020-07" db="EMBL/GenBank/DDBJ databases">
        <title>Sequencing the genomes of 1000 actinobacteria strains.</title>
        <authorList>
            <person name="Klenk H.-P."/>
        </authorList>
    </citation>
    <scope>NUCLEOTIDE SEQUENCE [LARGE SCALE GENOMIC DNA]</scope>
    <source>
        <strain evidence="11 12">DSM 18448</strain>
    </source>
</reference>
<dbReference type="AlphaFoldDB" id="A0A852ZAM8"/>
<feature type="domain" description="Ketoreductase" evidence="10">
    <location>
        <begin position="19"/>
        <end position="206"/>
    </location>
</feature>
<name>A0A852ZAM8_9ACTN</name>
<dbReference type="GO" id="GO:0048038">
    <property type="term" value="F:quinone binding"/>
    <property type="evidence" value="ECO:0007669"/>
    <property type="project" value="TreeGrafter"/>
</dbReference>
<dbReference type="GO" id="GO:0006633">
    <property type="term" value="P:fatty acid biosynthetic process"/>
    <property type="evidence" value="ECO:0007669"/>
    <property type="project" value="TreeGrafter"/>
</dbReference>
<evidence type="ECO:0000259" key="10">
    <source>
        <dbReference type="SMART" id="SM00822"/>
    </source>
</evidence>
<dbReference type="SUPFAM" id="SSF51735">
    <property type="entry name" value="NAD(P)-binding Rossmann-fold domains"/>
    <property type="match status" value="1"/>
</dbReference>
<dbReference type="SMART" id="SM00822">
    <property type="entry name" value="PKS_KR"/>
    <property type="match status" value="1"/>
</dbReference>
<dbReference type="RefSeq" id="WP_337795911.1">
    <property type="nucleotide sequence ID" value="NZ_BAAARR010000003.1"/>
</dbReference>
<comment type="caution">
    <text evidence="11">The sequence shown here is derived from an EMBL/GenBank/DDBJ whole genome shotgun (WGS) entry which is preliminary data.</text>
</comment>
<keyword evidence="4" id="KW-0684">Rhamnose metabolism</keyword>
<accession>A0A852ZAM8</accession>
<dbReference type="EMBL" id="JACBZH010000001">
    <property type="protein sequence ID" value="NYH88808.1"/>
    <property type="molecule type" value="Genomic_DNA"/>
</dbReference>
<proteinExistence type="inferred from homology"/>
<sequence>MSGGMSGGVSGDLDAGTCRTVLVTGAARGIGRATAARFGREGARVVVNFPPGEREYAEQTGALVREEGGTPLLVEADVADPAAVTEMAAIVHATWGPLDVLVNNAGICPFADFFDIDVELWDRVQHVNLRGAFLVTQAFTRAMVEAGRGGRVLSVSSISAWVGGSQQVHYCTTKAGISSLMKSLAIVLGPHGITCNAVLPGAIATDINKADWTDQAKVDYFRSRIPAGRMGEPADVAGVLWLLSQPESAYMNGSDVLVDGGMFVNLQ</sequence>
<evidence type="ECO:0000256" key="4">
    <source>
        <dbReference type="ARBA" id="ARBA00023308"/>
    </source>
</evidence>
<comment type="catalytic activity">
    <reaction evidence="6">
        <text>L-rhamnofuranose + NAD(+) = L-rhamnono-1,4-lactone + NADH + H(+)</text>
        <dbReference type="Rhea" id="RHEA:12649"/>
        <dbReference type="ChEBI" id="CHEBI:15378"/>
        <dbReference type="ChEBI" id="CHEBI:16935"/>
        <dbReference type="ChEBI" id="CHEBI:17937"/>
        <dbReference type="ChEBI" id="CHEBI:57540"/>
        <dbReference type="ChEBI" id="CHEBI:57945"/>
        <dbReference type="EC" id="1.1.1.378"/>
    </reaction>
    <physiologicalReaction direction="left-to-right" evidence="6">
        <dbReference type="Rhea" id="RHEA:12650"/>
    </physiologicalReaction>
</comment>